<organism evidence="1 2">
    <name type="scientific">Limosilactobacillus reuteri</name>
    <name type="common">Lactobacillus reuteri</name>
    <dbReference type="NCBI Taxonomy" id="1598"/>
    <lineage>
        <taxon>Bacteria</taxon>
        <taxon>Bacillati</taxon>
        <taxon>Bacillota</taxon>
        <taxon>Bacilli</taxon>
        <taxon>Lactobacillales</taxon>
        <taxon>Lactobacillaceae</taxon>
        <taxon>Limosilactobacillus</taxon>
    </lineage>
</organism>
<name>A0AAW9ZIF2_LIMRT</name>
<gene>
    <name evidence="1" type="ORF">HF865_03585</name>
</gene>
<proteinExistence type="predicted"/>
<evidence type="ECO:0000313" key="2">
    <source>
        <dbReference type="Proteomes" id="UP000587270"/>
    </source>
</evidence>
<comment type="caution">
    <text evidence="1">The sequence shown here is derived from an EMBL/GenBank/DDBJ whole genome shotgun (WGS) entry which is preliminary data.</text>
</comment>
<dbReference type="RefSeq" id="WP_170090649.1">
    <property type="nucleotide sequence ID" value="NZ_JABAFN010000008.1"/>
</dbReference>
<dbReference type="NCBIfam" id="TIGR01558">
    <property type="entry name" value="sm_term_P27"/>
    <property type="match status" value="1"/>
</dbReference>
<evidence type="ECO:0000313" key="1">
    <source>
        <dbReference type="EMBL" id="NME21793.1"/>
    </source>
</evidence>
<protein>
    <submittedName>
        <fullName evidence="1">Phage terminase small subunit P27 family</fullName>
    </submittedName>
</protein>
<sequence>MQSLQVTPPAELLGAGRRAYSVIVKQLNQSDLIKQIDIHLVIELCKQIQISRTAYEDIYKPDDNGHVNGIQTPIYKPVQDSSGQILQTEFVGFKRNPAVDTLDKATKNIRSLSSELGMSPSSRASLLDLIKSDDSSDVSAADVMNNIKTDF</sequence>
<dbReference type="Proteomes" id="UP000587270">
    <property type="component" value="Unassembled WGS sequence"/>
</dbReference>
<dbReference type="EMBL" id="JABAFN010000008">
    <property type="protein sequence ID" value="NME21793.1"/>
    <property type="molecule type" value="Genomic_DNA"/>
</dbReference>
<accession>A0AAW9ZIF2</accession>
<dbReference type="InterPro" id="IPR006448">
    <property type="entry name" value="Phage_term_ssu_P27"/>
</dbReference>
<dbReference type="Pfam" id="PF05119">
    <property type="entry name" value="Terminase_4"/>
    <property type="match status" value="1"/>
</dbReference>
<dbReference type="AlphaFoldDB" id="A0AAW9ZIF2"/>
<reference evidence="1 2" key="1">
    <citation type="submission" date="2020-04" db="EMBL/GenBank/DDBJ databases">
        <authorList>
            <person name="Hitch T.C.A."/>
            <person name="Wylensek D."/>
            <person name="Clavel T."/>
        </authorList>
    </citation>
    <scope>NUCLEOTIDE SEQUENCE [LARGE SCALE GENOMIC DNA]</scope>
    <source>
        <strain evidence="1 2">WCA-386-APC-4I</strain>
    </source>
</reference>